<dbReference type="RefSeq" id="WP_181813688.1">
    <property type="nucleotide sequence ID" value="NZ_QQZY01000008.1"/>
</dbReference>
<proteinExistence type="predicted"/>
<keyword evidence="4 6" id="KW-1133">Transmembrane helix</keyword>
<dbReference type="PROSITE" id="PS00409">
    <property type="entry name" value="PROKAR_NTER_METHYL"/>
    <property type="match status" value="1"/>
</dbReference>
<accession>A0A7M2YTZ9</accession>
<dbReference type="InterPro" id="IPR012902">
    <property type="entry name" value="N_methyl_site"/>
</dbReference>
<feature type="transmembrane region" description="Helical" evidence="6">
    <location>
        <begin position="21"/>
        <end position="43"/>
    </location>
</feature>
<organism evidence="7 8">
    <name type="scientific">Gaiella occulta</name>
    <dbReference type="NCBI Taxonomy" id="1002870"/>
    <lineage>
        <taxon>Bacteria</taxon>
        <taxon>Bacillati</taxon>
        <taxon>Actinomycetota</taxon>
        <taxon>Thermoleophilia</taxon>
        <taxon>Gaiellales</taxon>
        <taxon>Gaiellaceae</taxon>
        <taxon>Gaiella</taxon>
    </lineage>
</organism>
<evidence type="ECO:0000256" key="4">
    <source>
        <dbReference type="ARBA" id="ARBA00022989"/>
    </source>
</evidence>
<comment type="caution">
    <text evidence="7">The sequence shown here is derived from an EMBL/GenBank/DDBJ whole genome shotgun (WGS) entry which is preliminary data.</text>
</comment>
<protein>
    <submittedName>
        <fullName evidence="7">Prepilin-type N-terminal cleavage/methylation domain</fullName>
    </submittedName>
</protein>
<dbReference type="InterPro" id="IPR000983">
    <property type="entry name" value="Bac_GSPG_pilin"/>
</dbReference>
<dbReference type="GO" id="GO:0016020">
    <property type="term" value="C:membrane"/>
    <property type="evidence" value="ECO:0007669"/>
    <property type="project" value="UniProtKB-SubCell"/>
</dbReference>
<sequence length="129" mass="13482">MFSIVTKLQRRLAKEQSGFTLIELLIVLVIIGILLAIAVPSYLGFKDRANKSAAQANVRAATPSLEAFYADNATYVGATIAKLKASYDAGIKLNTVKGATASTYCIDAVSGSFTYKKAGPGADIVSGAC</sequence>
<keyword evidence="5 6" id="KW-0472">Membrane</keyword>
<keyword evidence="2" id="KW-0488">Methylation</keyword>
<evidence type="ECO:0000256" key="2">
    <source>
        <dbReference type="ARBA" id="ARBA00022481"/>
    </source>
</evidence>
<evidence type="ECO:0000256" key="5">
    <source>
        <dbReference type="ARBA" id="ARBA00023136"/>
    </source>
</evidence>
<keyword evidence="8" id="KW-1185">Reference proteome</keyword>
<gene>
    <name evidence="7" type="ORF">Gocc_2704</name>
</gene>
<reference evidence="8" key="2">
    <citation type="journal article" date="2019" name="MicrobiologyOpen">
        <title>High-quality draft genome sequence of Gaiella occulta isolated from a 150 meter deep mineral water borehole and comparison with the genome sequences of other deep-branching lineages of the phylum Actinobacteria.</title>
        <authorList>
            <person name="Severino R."/>
            <person name="Froufe H.J.C."/>
            <person name="Barroso C."/>
            <person name="Albuquerque L."/>
            <person name="Lobo-da-Cunha A."/>
            <person name="da Costa M.S."/>
            <person name="Egas C."/>
        </authorList>
    </citation>
    <scope>NUCLEOTIDE SEQUENCE [LARGE SCALE GENOMIC DNA]</scope>
    <source>
        <strain evidence="8">F2-233</strain>
    </source>
</reference>
<dbReference type="SUPFAM" id="SSF54523">
    <property type="entry name" value="Pili subunits"/>
    <property type="match status" value="1"/>
</dbReference>
<comment type="subcellular location">
    <subcellularLocation>
        <location evidence="1">Membrane</location>
        <topology evidence="1">Single-pass membrane protein</topology>
    </subcellularLocation>
</comment>
<keyword evidence="3 6" id="KW-0812">Transmembrane</keyword>
<dbReference type="NCBIfam" id="TIGR02532">
    <property type="entry name" value="IV_pilin_GFxxxE"/>
    <property type="match status" value="1"/>
</dbReference>
<dbReference type="InterPro" id="IPR045584">
    <property type="entry name" value="Pilin-like"/>
</dbReference>
<evidence type="ECO:0000313" key="7">
    <source>
        <dbReference type="EMBL" id="RDI73563.1"/>
    </source>
</evidence>
<dbReference type="Pfam" id="PF07963">
    <property type="entry name" value="N_methyl"/>
    <property type="match status" value="1"/>
</dbReference>
<evidence type="ECO:0000256" key="6">
    <source>
        <dbReference type="SAM" id="Phobius"/>
    </source>
</evidence>
<dbReference type="PANTHER" id="PTHR30093:SF44">
    <property type="entry name" value="TYPE II SECRETION SYSTEM CORE PROTEIN G"/>
    <property type="match status" value="1"/>
</dbReference>
<dbReference type="Gene3D" id="3.30.700.10">
    <property type="entry name" value="Glycoprotein, Type 4 Pilin"/>
    <property type="match status" value="1"/>
</dbReference>
<dbReference type="EMBL" id="QQZY01000008">
    <property type="protein sequence ID" value="RDI73563.1"/>
    <property type="molecule type" value="Genomic_DNA"/>
</dbReference>
<dbReference type="PRINTS" id="PR00813">
    <property type="entry name" value="BCTERIALGSPG"/>
</dbReference>
<dbReference type="GO" id="GO:0015627">
    <property type="term" value="C:type II protein secretion system complex"/>
    <property type="evidence" value="ECO:0007669"/>
    <property type="project" value="InterPro"/>
</dbReference>
<reference evidence="7 8" key="1">
    <citation type="submission" date="2018-07" db="EMBL/GenBank/DDBJ databases">
        <title>High-quality-draft genome sequence of Gaiella occulta.</title>
        <authorList>
            <person name="Severino R."/>
            <person name="Froufe H.J.C."/>
            <person name="Rainey F.A."/>
            <person name="Barroso C."/>
            <person name="Albuquerque L."/>
            <person name="Lobo-Da-Cunha A."/>
            <person name="Da Costa M.S."/>
            <person name="Egas C."/>
        </authorList>
    </citation>
    <scope>NUCLEOTIDE SEQUENCE [LARGE SCALE GENOMIC DNA]</scope>
    <source>
        <strain evidence="7 8">F2-233</strain>
    </source>
</reference>
<evidence type="ECO:0000313" key="8">
    <source>
        <dbReference type="Proteomes" id="UP000254134"/>
    </source>
</evidence>
<dbReference type="PANTHER" id="PTHR30093">
    <property type="entry name" value="GENERAL SECRETION PATHWAY PROTEIN G"/>
    <property type="match status" value="1"/>
</dbReference>
<dbReference type="GO" id="GO:0015628">
    <property type="term" value="P:protein secretion by the type II secretion system"/>
    <property type="evidence" value="ECO:0007669"/>
    <property type="project" value="InterPro"/>
</dbReference>
<dbReference type="AlphaFoldDB" id="A0A7M2YTZ9"/>
<name>A0A7M2YTZ9_9ACTN</name>
<evidence type="ECO:0000256" key="1">
    <source>
        <dbReference type="ARBA" id="ARBA00004167"/>
    </source>
</evidence>
<dbReference type="Proteomes" id="UP000254134">
    <property type="component" value="Unassembled WGS sequence"/>
</dbReference>
<evidence type="ECO:0000256" key="3">
    <source>
        <dbReference type="ARBA" id="ARBA00022692"/>
    </source>
</evidence>